<protein>
    <submittedName>
        <fullName evidence="3">Uncharacterized protein</fullName>
    </submittedName>
</protein>
<evidence type="ECO:0000313" key="3">
    <source>
        <dbReference type="EMBL" id="CAD7647587.1"/>
    </source>
</evidence>
<keyword evidence="2" id="KW-0732">Signal</keyword>
<sequence>MKGILISVNILIAIIVTLFGKSSAECLCNVRLRGEYCGSELNRRNGNNDCEKSIYFCGRNNRNKTAVLLTKCDDESECDQNQSRLTSRLKRRNACLRKLQCNCGEGMSRGPHCGNQLVGDGCPANMLFICRFNSNAVSAREVCVDGCNDGKCVNSADSSGAETPDDTNNEEESDKEP</sequence>
<evidence type="ECO:0000256" key="1">
    <source>
        <dbReference type="SAM" id="MobiDB-lite"/>
    </source>
</evidence>
<dbReference type="AlphaFoldDB" id="A0A7R9LTL1"/>
<dbReference type="EMBL" id="CAJPIZ010040386">
    <property type="protein sequence ID" value="CAG2121573.1"/>
    <property type="molecule type" value="Genomic_DNA"/>
</dbReference>
<evidence type="ECO:0000313" key="4">
    <source>
        <dbReference type="Proteomes" id="UP000759131"/>
    </source>
</evidence>
<reference evidence="3" key="1">
    <citation type="submission" date="2020-11" db="EMBL/GenBank/DDBJ databases">
        <authorList>
            <person name="Tran Van P."/>
        </authorList>
    </citation>
    <scope>NUCLEOTIDE SEQUENCE</scope>
</reference>
<feature type="signal peptide" evidence="2">
    <location>
        <begin position="1"/>
        <end position="24"/>
    </location>
</feature>
<dbReference type="OrthoDB" id="6479572at2759"/>
<organism evidence="3">
    <name type="scientific">Medioppia subpectinata</name>
    <dbReference type="NCBI Taxonomy" id="1979941"/>
    <lineage>
        <taxon>Eukaryota</taxon>
        <taxon>Metazoa</taxon>
        <taxon>Ecdysozoa</taxon>
        <taxon>Arthropoda</taxon>
        <taxon>Chelicerata</taxon>
        <taxon>Arachnida</taxon>
        <taxon>Acari</taxon>
        <taxon>Acariformes</taxon>
        <taxon>Sarcoptiformes</taxon>
        <taxon>Oribatida</taxon>
        <taxon>Brachypylina</taxon>
        <taxon>Oppioidea</taxon>
        <taxon>Oppiidae</taxon>
        <taxon>Medioppia</taxon>
    </lineage>
</organism>
<evidence type="ECO:0000256" key="2">
    <source>
        <dbReference type="SAM" id="SignalP"/>
    </source>
</evidence>
<gene>
    <name evidence="3" type="ORF">OSB1V03_LOCUS21519</name>
</gene>
<keyword evidence="4" id="KW-1185">Reference proteome</keyword>
<name>A0A7R9LTL1_9ACAR</name>
<feature type="compositionally biased region" description="Acidic residues" evidence="1">
    <location>
        <begin position="163"/>
        <end position="177"/>
    </location>
</feature>
<feature type="non-terminal residue" evidence="3">
    <location>
        <position position="1"/>
    </location>
</feature>
<feature type="region of interest" description="Disordered" evidence="1">
    <location>
        <begin position="153"/>
        <end position="177"/>
    </location>
</feature>
<feature type="chain" id="PRO_5036403557" evidence="2">
    <location>
        <begin position="25"/>
        <end position="177"/>
    </location>
</feature>
<proteinExistence type="predicted"/>
<dbReference type="Proteomes" id="UP000759131">
    <property type="component" value="Unassembled WGS sequence"/>
</dbReference>
<dbReference type="EMBL" id="OC894961">
    <property type="protein sequence ID" value="CAD7647587.1"/>
    <property type="molecule type" value="Genomic_DNA"/>
</dbReference>
<accession>A0A7R9LTL1</accession>